<name>A0A6H2HE54_9BURK</name>
<gene>
    <name evidence="1" type="ORF">HC248_03447</name>
</gene>
<dbReference type="KEGG" id="pvac:HC248_03447"/>
<reference evidence="1 2" key="1">
    <citation type="submission" date="2020-04" db="EMBL/GenBank/DDBJ databases">
        <title>Complete genome of a Psychrophilic, Marine, Gas Vacuolate Bacterium Polaromonas vacuolata KCTC 22033T.</title>
        <authorList>
            <person name="Hwang K."/>
            <person name="Kim K.M."/>
        </authorList>
    </citation>
    <scope>NUCLEOTIDE SEQUENCE [LARGE SCALE GENOMIC DNA]</scope>
    <source>
        <strain evidence="1 2">KCTC 22033</strain>
    </source>
</reference>
<organism evidence="1 2">
    <name type="scientific">Polaromonas vacuolata</name>
    <dbReference type="NCBI Taxonomy" id="37448"/>
    <lineage>
        <taxon>Bacteria</taxon>
        <taxon>Pseudomonadati</taxon>
        <taxon>Pseudomonadota</taxon>
        <taxon>Betaproteobacteria</taxon>
        <taxon>Burkholderiales</taxon>
        <taxon>Comamonadaceae</taxon>
        <taxon>Polaromonas</taxon>
    </lineage>
</organism>
<dbReference type="Proteomes" id="UP000502041">
    <property type="component" value="Chromosome"/>
</dbReference>
<dbReference type="RefSeq" id="WP_168923515.1">
    <property type="nucleotide sequence ID" value="NZ_CP051461.1"/>
</dbReference>
<evidence type="ECO:0000313" key="2">
    <source>
        <dbReference type="Proteomes" id="UP000502041"/>
    </source>
</evidence>
<dbReference type="AlphaFoldDB" id="A0A6H2HE54"/>
<dbReference type="EMBL" id="CP051461">
    <property type="protein sequence ID" value="QJC58110.1"/>
    <property type="molecule type" value="Genomic_DNA"/>
</dbReference>
<evidence type="ECO:0000313" key="1">
    <source>
        <dbReference type="EMBL" id="QJC58110.1"/>
    </source>
</evidence>
<proteinExistence type="predicted"/>
<sequence>MSSSANLSDATLSSLEGPFNNAAFRQHQLVLMHQIEILKKERQVFEQELLAEGFNPQKCLTAFECLSKDEQRDINAELGLAAPDQAPLALPTRLPRRRSFL</sequence>
<keyword evidence="2" id="KW-1185">Reference proteome</keyword>
<protein>
    <submittedName>
        <fullName evidence="1">Uncharacterized protein</fullName>
    </submittedName>
</protein>
<accession>A0A6H2HE54</accession>